<evidence type="ECO:0000256" key="4">
    <source>
        <dbReference type="ARBA" id="ARBA00022475"/>
    </source>
</evidence>
<keyword evidence="4" id="KW-1003">Cell membrane</keyword>
<dbReference type="PANTHER" id="PTHR32243">
    <property type="entry name" value="MALTOSE TRANSPORT SYSTEM PERMEASE-RELATED"/>
    <property type="match status" value="1"/>
</dbReference>
<dbReference type="InterPro" id="IPR050901">
    <property type="entry name" value="BP-dep_ABC_trans_perm"/>
</dbReference>
<comment type="similarity">
    <text evidence="2">Belongs to the binding-protein-dependent transport system permease family. MalFG subfamily.</text>
</comment>
<dbReference type="PROSITE" id="PS50928">
    <property type="entry name" value="ABC_TM1"/>
    <property type="match status" value="1"/>
</dbReference>
<comment type="subcellular location">
    <subcellularLocation>
        <location evidence="1 9">Cell membrane</location>
        <topology evidence="1 9">Multi-pass membrane protein</topology>
    </subcellularLocation>
</comment>
<name>A0ABY1IE65_9ACTO</name>
<evidence type="ECO:0000313" key="12">
    <source>
        <dbReference type="Proteomes" id="UP000184390"/>
    </source>
</evidence>
<comment type="caution">
    <text evidence="11">The sequence shown here is derived from an EMBL/GenBank/DDBJ whole genome shotgun (WGS) entry which is preliminary data.</text>
</comment>
<feature type="transmembrane region" description="Helical" evidence="9">
    <location>
        <begin position="45"/>
        <end position="67"/>
    </location>
</feature>
<dbReference type="InterPro" id="IPR000515">
    <property type="entry name" value="MetI-like"/>
</dbReference>
<evidence type="ECO:0000256" key="5">
    <source>
        <dbReference type="ARBA" id="ARBA00022597"/>
    </source>
</evidence>
<proteinExistence type="inferred from homology"/>
<organism evidence="11 12">
    <name type="scientific">Actinomyces denticolens</name>
    <dbReference type="NCBI Taxonomy" id="52767"/>
    <lineage>
        <taxon>Bacteria</taxon>
        <taxon>Bacillati</taxon>
        <taxon>Actinomycetota</taxon>
        <taxon>Actinomycetes</taxon>
        <taxon>Actinomycetales</taxon>
        <taxon>Actinomycetaceae</taxon>
        <taxon>Actinomyces</taxon>
    </lineage>
</organism>
<feature type="transmembrane region" description="Helical" evidence="9">
    <location>
        <begin position="236"/>
        <end position="259"/>
    </location>
</feature>
<keyword evidence="7 9" id="KW-1133">Transmembrane helix</keyword>
<evidence type="ECO:0000256" key="9">
    <source>
        <dbReference type="RuleBase" id="RU363032"/>
    </source>
</evidence>
<dbReference type="CDD" id="cd06261">
    <property type="entry name" value="TM_PBP2"/>
    <property type="match status" value="1"/>
</dbReference>
<evidence type="ECO:0000256" key="6">
    <source>
        <dbReference type="ARBA" id="ARBA00022692"/>
    </source>
</evidence>
<dbReference type="RefSeq" id="WP_231952542.1">
    <property type="nucleotide sequence ID" value="NZ_BDIO01000007.1"/>
</dbReference>
<evidence type="ECO:0000256" key="1">
    <source>
        <dbReference type="ARBA" id="ARBA00004651"/>
    </source>
</evidence>
<evidence type="ECO:0000256" key="2">
    <source>
        <dbReference type="ARBA" id="ARBA00009047"/>
    </source>
</evidence>
<reference evidence="11 12" key="1">
    <citation type="submission" date="2016-11" db="EMBL/GenBank/DDBJ databases">
        <authorList>
            <person name="Varghese N."/>
            <person name="Submissions S."/>
        </authorList>
    </citation>
    <scope>NUCLEOTIDE SEQUENCE [LARGE SCALE GENOMIC DNA]</scope>
    <source>
        <strain evidence="11 12">PA</strain>
    </source>
</reference>
<accession>A0ABY1IE65</accession>
<evidence type="ECO:0000256" key="8">
    <source>
        <dbReference type="ARBA" id="ARBA00023136"/>
    </source>
</evidence>
<dbReference type="Gene3D" id="1.10.3720.10">
    <property type="entry name" value="MetI-like"/>
    <property type="match status" value="1"/>
</dbReference>
<sequence length="319" mass="34507">MTQNPHGARALDADQIAAQVAFPDDEPPAAPIENKMSFGRWFAEIGWRHVVGILALVFAAFPVLYVISASFNPLGTVSSTKLIPTEISLTNYSRLLSNEKGPFLRWYANTIIVCAVVAAFQIFFSMLAAYAFSRFRFRGRRGGLLALLLIMMFPAILAMIAIYNMISDIGEVIPAIGLNTLTGYSLALMGGALGQVWLIKGTFDTIPRELDEAALLDGCTHWQVFRIILLPTLKPILATTFLLAFVGIISDFLLGTIFLTDDSKKTLAVGLYGLLSGDRSNNLGMFAAGAVLTMLPVVALFQYLQKYIVGGATAGAVKG</sequence>
<keyword evidence="8 9" id="KW-0472">Membrane</keyword>
<feature type="transmembrane region" description="Helical" evidence="9">
    <location>
        <begin position="144"/>
        <end position="166"/>
    </location>
</feature>
<evidence type="ECO:0000259" key="10">
    <source>
        <dbReference type="PROSITE" id="PS50928"/>
    </source>
</evidence>
<dbReference type="Pfam" id="PF00528">
    <property type="entry name" value="BPD_transp_1"/>
    <property type="match status" value="1"/>
</dbReference>
<keyword evidence="5" id="KW-0762">Sugar transport</keyword>
<keyword evidence="12" id="KW-1185">Reference proteome</keyword>
<dbReference type="EMBL" id="FQYL01000009">
    <property type="protein sequence ID" value="SHJ03752.1"/>
    <property type="molecule type" value="Genomic_DNA"/>
</dbReference>
<feature type="transmembrane region" description="Helical" evidence="9">
    <location>
        <begin position="106"/>
        <end position="132"/>
    </location>
</feature>
<feature type="domain" description="ABC transmembrane type-1" evidence="10">
    <location>
        <begin position="107"/>
        <end position="304"/>
    </location>
</feature>
<feature type="transmembrane region" description="Helical" evidence="9">
    <location>
        <begin position="172"/>
        <end position="198"/>
    </location>
</feature>
<keyword evidence="6 9" id="KW-0812">Transmembrane</keyword>
<dbReference type="Proteomes" id="UP000184390">
    <property type="component" value="Unassembled WGS sequence"/>
</dbReference>
<dbReference type="SUPFAM" id="SSF161098">
    <property type="entry name" value="MetI-like"/>
    <property type="match status" value="1"/>
</dbReference>
<gene>
    <name evidence="11" type="ORF">SAMN05216246_10956</name>
</gene>
<dbReference type="PANTHER" id="PTHR32243:SF50">
    <property type="entry name" value="MALTOSE_MALTODEXTRIN TRANSPORT SYSTEM PERMEASE PROTEIN MALG"/>
    <property type="match status" value="1"/>
</dbReference>
<evidence type="ECO:0000256" key="7">
    <source>
        <dbReference type="ARBA" id="ARBA00022989"/>
    </source>
</evidence>
<feature type="transmembrane region" description="Helical" evidence="9">
    <location>
        <begin position="283"/>
        <end position="304"/>
    </location>
</feature>
<evidence type="ECO:0000256" key="3">
    <source>
        <dbReference type="ARBA" id="ARBA00022448"/>
    </source>
</evidence>
<keyword evidence="3 9" id="KW-0813">Transport</keyword>
<evidence type="ECO:0000313" key="11">
    <source>
        <dbReference type="EMBL" id="SHJ03752.1"/>
    </source>
</evidence>
<dbReference type="InterPro" id="IPR035906">
    <property type="entry name" value="MetI-like_sf"/>
</dbReference>
<protein>
    <submittedName>
        <fullName evidence="11">Carbohydrate ABC transporter membrane protein 2, CUT1 family</fullName>
    </submittedName>
</protein>